<dbReference type="InterPro" id="IPR008930">
    <property type="entry name" value="Terpenoid_cyclase/PrenylTrfase"/>
</dbReference>
<accession>A0ABU9U8K5</accession>
<dbReference type="Pfam" id="PF01835">
    <property type="entry name" value="MG2"/>
    <property type="match status" value="1"/>
</dbReference>
<dbReference type="InterPro" id="IPR041462">
    <property type="entry name" value="Bact_A2M_MG6"/>
</dbReference>
<evidence type="ECO:0000259" key="5">
    <source>
        <dbReference type="SMART" id="SM01360"/>
    </source>
</evidence>
<comment type="caution">
    <text evidence="6">The sequence shown here is derived from an EMBL/GenBank/DDBJ whole genome shotgun (WGS) entry which is preliminary data.</text>
</comment>
<evidence type="ECO:0000313" key="6">
    <source>
        <dbReference type="EMBL" id="MEM5946999.1"/>
    </source>
</evidence>
<dbReference type="EMBL" id="JBCHKQ010000001">
    <property type="protein sequence ID" value="MEM5946999.1"/>
    <property type="molecule type" value="Genomic_DNA"/>
</dbReference>
<dbReference type="InterPro" id="IPR041203">
    <property type="entry name" value="Bact_A2M_MG5"/>
</dbReference>
<dbReference type="InterPro" id="IPR047565">
    <property type="entry name" value="Alpha-macroglob_thiol-ester_cl"/>
</dbReference>
<proteinExistence type="inferred from homology"/>
<dbReference type="Pfam" id="PF17962">
    <property type="entry name" value="bMG6"/>
    <property type="match status" value="1"/>
</dbReference>
<dbReference type="PANTHER" id="PTHR40094:SF1">
    <property type="entry name" value="UBIQUITIN DOMAIN-CONTAINING PROTEIN"/>
    <property type="match status" value="1"/>
</dbReference>
<feature type="domain" description="Alpha-2-macroglobulin" evidence="5">
    <location>
        <begin position="1173"/>
        <end position="1265"/>
    </location>
</feature>
<name>A0ABU9U8K5_9SPIR</name>
<dbReference type="RefSeq" id="WP_420068453.1">
    <property type="nucleotide sequence ID" value="NZ_JBCHKQ010000001.1"/>
</dbReference>
<dbReference type="Gene3D" id="1.50.10.20">
    <property type="match status" value="1"/>
</dbReference>
<dbReference type="InterPro" id="IPR051802">
    <property type="entry name" value="YfhM-like"/>
</dbReference>
<dbReference type="Pfam" id="PF17973">
    <property type="entry name" value="bMG10"/>
    <property type="match status" value="1"/>
</dbReference>
<evidence type="ECO:0000256" key="3">
    <source>
        <dbReference type="SAM" id="SignalP"/>
    </source>
</evidence>
<dbReference type="InterPro" id="IPR001599">
    <property type="entry name" value="Macroglobln_a2"/>
</dbReference>
<evidence type="ECO:0000313" key="7">
    <source>
        <dbReference type="Proteomes" id="UP001466331"/>
    </source>
</evidence>
<organism evidence="6 7">
    <name type="scientific">Rarispira pelagica</name>
    <dbReference type="NCBI Taxonomy" id="3141764"/>
    <lineage>
        <taxon>Bacteria</taxon>
        <taxon>Pseudomonadati</taxon>
        <taxon>Spirochaetota</taxon>
        <taxon>Spirochaetia</taxon>
        <taxon>Winmispirales</taxon>
        <taxon>Winmispiraceae</taxon>
        <taxon>Rarispira</taxon>
    </lineage>
</organism>
<dbReference type="InterPro" id="IPR021868">
    <property type="entry name" value="Alpha_2_Macroglob_MG3"/>
</dbReference>
<reference evidence="6 7" key="1">
    <citation type="submission" date="2024-03" db="EMBL/GenBank/DDBJ databases">
        <title>Ignisphaera cupida sp. nov., a hyperthermophilic hydrolytic archaeon from a hot spring of Kamchatka, and proposal of Ignisphaeraceae fam. nov.</title>
        <authorList>
            <person name="Podosokorskaya O.A."/>
            <person name="Elcheninov A.G."/>
            <person name="Maltseva A.I."/>
            <person name="Zayulina K.S."/>
            <person name="Novikov A."/>
            <person name="Merkel A.Y."/>
        </authorList>
    </citation>
    <scope>NUCLEOTIDE SEQUENCE [LARGE SCALE GENOMIC DNA]</scope>
    <source>
        <strain evidence="6 7">38H-sp</strain>
    </source>
</reference>
<feature type="chain" id="PRO_5045413524" evidence="3">
    <location>
        <begin position="21"/>
        <end position="1841"/>
    </location>
</feature>
<keyword evidence="2 3" id="KW-0732">Signal</keyword>
<dbReference type="SUPFAM" id="SSF48239">
    <property type="entry name" value="Terpenoid cyclases/Protein prenyltransferases"/>
    <property type="match status" value="1"/>
</dbReference>
<dbReference type="SMART" id="SM01359">
    <property type="entry name" value="A2M_N_2"/>
    <property type="match status" value="1"/>
</dbReference>
<dbReference type="Pfam" id="PF07703">
    <property type="entry name" value="A2M_BRD"/>
    <property type="match status" value="1"/>
</dbReference>
<keyword evidence="7" id="KW-1185">Reference proteome</keyword>
<gene>
    <name evidence="6" type="ORF">WKV44_00410</name>
</gene>
<evidence type="ECO:0000256" key="2">
    <source>
        <dbReference type="ARBA" id="ARBA00022729"/>
    </source>
</evidence>
<evidence type="ECO:0000259" key="4">
    <source>
        <dbReference type="SMART" id="SM01359"/>
    </source>
</evidence>
<dbReference type="Proteomes" id="UP001466331">
    <property type="component" value="Unassembled WGS sequence"/>
</dbReference>
<dbReference type="Gene3D" id="2.60.40.1930">
    <property type="match status" value="1"/>
</dbReference>
<dbReference type="Pfam" id="PF07678">
    <property type="entry name" value="TED_complement"/>
    <property type="match status" value="1"/>
</dbReference>
<dbReference type="Pfam" id="PF11974">
    <property type="entry name" value="bMG3"/>
    <property type="match status" value="1"/>
</dbReference>
<comment type="similarity">
    <text evidence="1">Belongs to the protease inhibitor I39 (alpha-2-macroglobulin) family. Bacterial alpha-2-macroglobulin subfamily.</text>
</comment>
<dbReference type="InterPro" id="IPR041246">
    <property type="entry name" value="Bact_MG10"/>
</dbReference>
<dbReference type="Pfam" id="PF17972">
    <property type="entry name" value="bMG5"/>
    <property type="match status" value="1"/>
</dbReference>
<dbReference type="SMART" id="SM01419">
    <property type="entry name" value="Thiol-ester_cl"/>
    <property type="match status" value="1"/>
</dbReference>
<feature type="signal peptide" evidence="3">
    <location>
        <begin position="1"/>
        <end position="20"/>
    </location>
</feature>
<dbReference type="PROSITE" id="PS51257">
    <property type="entry name" value="PROKAR_LIPOPROTEIN"/>
    <property type="match status" value="1"/>
</dbReference>
<dbReference type="SMART" id="SM01360">
    <property type="entry name" value="A2M"/>
    <property type="match status" value="1"/>
</dbReference>
<dbReference type="PANTHER" id="PTHR40094">
    <property type="entry name" value="ALPHA-2-MACROGLOBULIN HOMOLOG"/>
    <property type="match status" value="1"/>
</dbReference>
<dbReference type="InterPro" id="IPR011625">
    <property type="entry name" value="A2M_N_BRD"/>
</dbReference>
<dbReference type="InterPro" id="IPR011626">
    <property type="entry name" value="Alpha-macroglobulin_TED"/>
</dbReference>
<dbReference type="CDD" id="cd02891">
    <property type="entry name" value="A2M_like"/>
    <property type="match status" value="1"/>
</dbReference>
<sequence length="1841" mass="209694">MKRLLIFFFAIAALVSCNKAQQKYNEKIDPQVLREYVFSYTQGSLSRQGKIEVTFSQDILKDYKIGDELPDNILTISPAIKGKTTKETNRIIVFEPEKGFKQGVSYSYTVWLNRIFDKKPKIDRFSAEIKIPEIAVNYLNLQTYSQGNRSIEIQGNLRMSDVVDNDALERALKTDIKKPIEWEHDGTNHTFSIKDIPQTKEEQRYNISIDLSAVGGKGEVKREAVIPGFGKFVVTRQDYQREEGKLLLYFSTPIDTEQNISSLITSSNTEINTSINGNILSVFFTRIKPDTQNTTIKISKDLKSVYGTSMEKDYSTQISLKIIPKPKVQLNIQGGIIPQGKDAYVPFRAISLRAVDITVIEVFPHNMLDFYKRFVQINSQNSSYISYVGRPVAEFTVRLDRYTNNNLSTLEDYKINLADYIEINKQSVYRVEIDFNRRYFIGIPEEDAEKLSDKTYADDYETPIKKNDYYSDYYYYNDDYYKSMDPYTTTYYSGGKQRVGCFIAVSNISLIAFQNKGSLSVIANDTMTGNPLSSAKIELYNLQGEKLIEKTTDNNGFVSFETKTKGAFIKANKADEYAYLYLSPDTMMDMSNYNIGGEVREDDLDAFIYGEREVWRPGDNIHLFLMLEDKKGALPEDYPVVARLIDPKGKVKQKIVNSEHINRLYYFVFSTDPDDMTGNWSAVFEVGGKEFTKAIAIETVKPNRMRTTLTFPSEIIHQSEEGIPISVEVSWLHGAPAKDTKVNISYSLFPVKTSFANYEAYIFDNPTIDFHSYYDKAAEKKTDQDGKTSFTFKPGNIKAPGFLKAVFLCRAYETGGDISINTSSVKYSPYTHYAGLMLPREKDSWYDFESKKEYEMNVVSVTDEGKPAPNRNLNITIYKINWWWWWHKEDDFTNFFRKYDARKLQSWRVTTDSTGGAKQKFSFDDGGRYLIYVEDPKSGHATGKIVYTSWWGRNMAAVTGNASVLFFFPDKEEYTPGEKAKLSFPSSPDAKLYLAVSDAYTIKKLIYLEAEKDKDTIDVEIDITDDFDSTMYIHAFLVQPYDNLKNDRPIRMYGLQPIRIKKEKYSISPVIETDKNFMPFKTANIKISEKNGKPMTYSLAIVDEGLLDITNFKTPDPYNYFYAKKAMLLNIWDTYGYIMSRSQLSIGKILRPGGGGMEEEQEQKKQATRFKPVVIVKGPFYLPPGKTINHAIDIPNYIGSVRIMVVARDKSSYGSAEKAVPVKASLMTLVTAPRVSRYGDTFSIPVNITASEEIIGNQAKAYIEAEGGIEIVGDKTRLVDIKEAGEQYIYFTAKTTQLGIGKITGYVEAGNQKSDFDFEIDVLPPSGLTTRVITSTINGKSAESFDINPIGLVGGNTYKLELSIIPPINLESRLQYLISYPYGCAEQTTSSVFPQIMLPDITNLTEKEKKAIEDHINIAIERLTDMQTSDGGFAYWPGERSYDWLSSYVGHFLILAKKKGYYVPSYTAENWLNYQKELAREWQYDKDKYYLNNTQAYRLYTLALAGYPDMSSMNRTLAALKQDDKNIRAKLRLAAAYAISGNKTIAKDIISDITDVNALIAGAYENDDYWWYSYGSGLRDLAIALETFVIIQDKDKAFKIAQHIAESLNSDKWMSTNTTAYCLYAIAQYINSSGDSSKVMAEYSWQNNIISIDSDKPIQLITLDGEKGGKLTVRNKTDSPIHTRVISSGYPPLREAKPMENLIKLDVEFYDKNSKPISPKNITQGTDIIIKITVENPSNTKYRNIALSLIVPSGWEILNQRLFETAITKNQSSFSYQDIRDDRIYTFFDIEPKEKKNYVFLTTAAYEGEFFFPSVLVEEMYNHEIRAESAAFFTKVLKADK</sequence>
<evidence type="ECO:0000256" key="1">
    <source>
        <dbReference type="ARBA" id="ARBA00010556"/>
    </source>
</evidence>
<feature type="domain" description="Alpha-2-macroglobulin bait region" evidence="4">
    <location>
        <begin position="965"/>
        <end position="1109"/>
    </location>
</feature>
<protein>
    <submittedName>
        <fullName evidence="6">MG2 domain-containing protein</fullName>
    </submittedName>
</protein>
<dbReference type="InterPro" id="IPR002890">
    <property type="entry name" value="MG2"/>
</dbReference>